<dbReference type="PANTHER" id="PTHR16047">
    <property type="entry name" value="RFWD3 PROTEIN"/>
    <property type="match status" value="1"/>
</dbReference>
<dbReference type="GO" id="GO:0016567">
    <property type="term" value="P:protein ubiquitination"/>
    <property type="evidence" value="ECO:0007669"/>
    <property type="project" value="InterPro"/>
</dbReference>
<accession>A0A6I8VZ50</accession>
<keyword evidence="1 3" id="KW-0479">Metal-binding</keyword>
<dbReference type="GO" id="GO:0036297">
    <property type="term" value="P:interstrand cross-link repair"/>
    <property type="evidence" value="ECO:0007669"/>
    <property type="project" value="InterPro"/>
</dbReference>
<evidence type="ECO:0000256" key="3">
    <source>
        <dbReference type="PROSITE-ProRule" id="PRU00175"/>
    </source>
</evidence>
<sequence length="259" mass="30513">MTEYTIIPLEDSFLVEESEWLLQWTKLNSENCDDGANKSDAKHSNLMFHLKEVKIYREQIDELNSEHAFLNKEMELVRDLEKQKCDLQLYNAQKENLTIERDGLLLQLEEAKEKYASILQKLDGQSKSMVEMNKNFHLEIEEFEQRQIDMLHAIQLQDEKHLLQVDMLERNLQNKYSEVNVERNLQNKYSEVNVCGICVTPWDSGGVHRLVSLPCGHLFGDKCIREHLRRVLQCPICKVMASEEHLRYIYGINILPYEN</sequence>
<dbReference type="SUPFAM" id="SSF57850">
    <property type="entry name" value="RING/U-box"/>
    <property type="match status" value="1"/>
</dbReference>
<organism evidence="6 7">
    <name type="scientific">Drosophila pseudoobscura pseudoobscura</name>
    <name type="common">Fruit fly</name>
    <dbReference type="NCBI Taxonomy" id="46245"/>
    <lineage>
        <taxon>Eukaryota</taxon>
        <taxon>Metazoa</taxon>
        <taxon>Ecdysozoa</taxon>
        <taxon>Arthropoda</taxon>
        <taxon>Hexapoda</taxon>
        <taxon>Insecta</taxon>
        <taxon>Pterygota</taxon>
        <taxon>Neoptera</taxon>
        <taxon>Endopterygota</taxon>
        <taxon>Diptera</taxon>
        <taxon>Brachycera</taxon>
        <taxon>Muscomorpha</taxon>
        <taxon>Ephydroidea</taxon>
        <taxon>Drosophilidae</taxon>
        <taxon>Drosophila</taxon>
        <taxon>Sophophora</taxon>
    </lineage>
</organism>
<dbReference type="InterPro" id="IPR037381">
    <property type="entry name" value="RFWD3"/>
</dbReference>
<reference evidence="7" key="1">
    <citation type="submission" date="2025-08" db="UniProtKB">
        <authorList>
            <consortium name="RefSeq"/>
        </authorList>
    </citation>
    <scope>IDENTIFICATION</scope>
    <source>
        <strain evidence="7">MV-25-SWS-2005</strain>
        <tissue evidence="7">Whole body</tissue>
    </source>
</reference>
<dbReference type="Proteomes" id="UP000001819">
    <property type="component" value="Chromosome 4"/>
</dbReference>
<evidence type="ECO:0000256" key="4">
    <source>
        <dbReference type="SAM" id="Coils"/>
    </source>
</evidence>
<evidence type="ECO:0000256" key="1">
    <source>
        <dbReference type="ARBA" id="ARBA00022771"/>
    </source>
</evidence>
<feature type="domain" description="RING-type" evidence="5">
    <location>
        <begin position="195"/>
        <end position="238"/>
    </location>
</feature>
<dbReference type="Pfam" id="PF13639">
    <property type="entry name" value="zf-RING_2"/>
    <property type="match status" value="1"/>
</dbReference>
<evidence type="ECO:0000259" key="5">
    <source>
        <dbReference type="PROSITE" id="PS50089"/>
    </source>
</evidence>
<evidence type="ECO:0000313" key="7">
    <source>
        <dbReference type="RefSeq" id="XP_033236273.1"/>
    </source>
</evidence>
<dbReference type="RefSeq" id="XP_033236273.1">
    <property type="nucleotide sequence ID" value="XM_033380382.1"/>
</dbReference>
<gene>
    <name evidence="7" type="primary">LOC6903167</name>
</gene>
<dbReference type="InterPro" id="IPR001841">
    <property type="entry name" value="Znf_RING"/>
</dbReference>
<dbReference type="GO" id="GO:0008270">
    <property type="term" value="F:zinc ion binding"/>
    <property type="evidence" value="ECO:0007669"/>
    <property type="project" value="UniProtKB-KW"/>
</dbReference>
<keyword evidence="2" id="KW-0862">Zinc</keyword>
<keyword evidence="6" id="KW-1185">Reference proteome</keyword>
<dbReference type="PROSITE" id="PS50089">
    <property type="entry name" value="ZF_RING_2"/>
    <property type="match status" value="1"/>
</dbReference>
<keyword evidence="1 3" id="KW-0863">Zinc-finger</keyword>
<feature type="coiled-coil region" evidence="4">
    <location>
        <begin position="46"/>
        <end position="128"/>
    </location>
</feature>
<dbReference type="GO" id="GO:0005634">
    <property type="term" value="C:nucleus"/>
    <property type="evidence" value="ECO:0007669"/>
    <property type="project" value="InterPro"/>
</dbReference>
<dbReference type="InterPro" id="IPR013083">
    <property type="entry name" value="Znf_RING/FYVE/PHD"/>
</dbReference>
<dbReference type="GO" id="GO:0004842">
    <property type="term" value="F:ubiquitin-protein transferase activity"/>
    <property type="evidence" value="ECO:0007669"/>
    <property type="project" value="InterPro"/>
</dbReference>
<evidence type="ECO:0000256" key="2">
    <source>
        <dbReference type="ARBA" id="ARBA00022833"/>
    </source>
</evidence>
<proteinExistence type="predicted"/>
<keyword evidence="4" id="KW-0175">Coiled coil</keyword>
<dbReference type="Gene3D" id="3.30.40.10">
    <property type="entry name" value="Zinc/RING finger domain, C3HC4 (zinc finger)"/>
    <property type="match status" value="1"/>
</dbReference>
<dbReference type="AlphaFoldDB" id="A0A6I8VZ50"/>
<name>A0A6I8VZ50_DROPS</name>
<dbReference type="PANTHER" id="PTHR16047:SF7">
    <property type="entry name" value="E3 UBIQUITIN-PROTEIN LIGASE RFWD3"/>
    <property type="match status" value="1"/>
</dbReference>
<evidence type="ECO:0000313" key="6">
    <source>
        <dbReference type="Proteomes" id="UP000001819"/>
    </source>
</evidence>
<protein>
    <submittedName>
        <fullName evidence="7">E3 ubiquitin-protein ligase RNF8-like isoform X2</fullName>
    </submittedName>
</protein>
<dbReference type="SMART" id="SM00184">
    <property type="entry name" value="RING"/>
    <property type="match status" value="1"/>
</dbReference>